<evidence type="ECO:0000313" key="2">
    <source>
        <dbReference type="EMBL" id="CAH2396973.1"/>
    </source>
</evidence>
<name>A0ABN8JFY7_9HYPH</name>
<dbReference type="NCBIfam" id="TIGR02476">
    <property type="entry name" value="BluB"/>
    <property type="match status" value="1"/>
</dbReference>
<dbReference type="InterPro" id="IPR000415">
    <property type="entry name" value="Nitroreductase-like"/>
</dbReference>
<dbReference type="InterPro" id="IPR012825">
    <property type="entry name" value="BluB"/>
</dbReference>
<dbReference type="Pfam" id="PF00881">
    <property type="entry name" value="Nitroreductase"/>
    <property type="match status" value="1"/>
</dbReference>
<dbReference type="PANTHER" id="PTHR23026:SF123">
    <property type="entry name" value="NAD(P)H NITROREDUCTASE RV3131-RELATED"/>
    <property type="match status" value="1"/>
</dbReference>
<accession>A0ABN8JFY7</accession>
<dbReference type="EMBL" id="CAKXZS010000010">
    <property type="protein sequence ID" value="CAH2396973.1"/>
    <property type="molecule type" value="Genomic_DNA"/>
</dbReference>
<evidence type="ECO:0000259" key="1">
    <source>
        <dbReference type="Pfam" id="PF00881"/>
    </source>
</evidence>
<comment type="caution">
    <text evidence="2">The sequence shown here is derived from an EMBL/GenBank/DDBJ whole genome shotgun (WGS) entry which is preliminary data.</text>
</comment>
<dbReference type="SUPFAM" id="SSF55469">
    <property type="entry name" value="FMN-dependent nitroreductase-like"/>
    <property type="match status" value="1"/>
</dbReference>
<organism evidence="2 3">
    <name type="scientific">Mesorhizobium ventifaucium</name>
    <dbReference type="NCBI Taxonomy" id="666020"/>
    <lineage>
        <taxon>Bacteria</taxon>
        <taxon>Pseudomonadati</taxon>
        <taxon>Pseudomonadota</taxon>
        <taxon>Alphaproteobacteria</taxon>
        <taxon>Hyphomicrobiales</taxon>
        <taxon>Phyllobacteriaceae</taxon>
        <taxon>Mesorhizobium</taxon>
    </lineage>
</organism>
<proteinExistence type="predicted"/>
<reference evidence="2" key="1">
    <citation type="submission" date="2022-03" db="EMBL/GenBank/DDBJ databases">
        <authorList>
            <person name="Brunel B."/>
        </authorList>
    </citation>
    <scope>NUCLEOTIDE SEQUENCE</scope>
    <source>
        <strain evidence="2">STM4922sample</strain>
    </source>
</reference>
<dbReference type="Gene3D" id="3.40.109.10">
    <property type="entry name" value="NADH Oxidase"/>
    <property type="match status" value="1"/>
</dbReference>
<keyword evidence="3" id="KW-1185">Reference proteome</keyword>
<protein>
    <submittedName>
        <fullName evidence="2">Cobalamin biosynthesis protein BluB / 5,6-dimethylbenzimidazole synthase, flavin destructase family</fullName>
    </submittedName>
</protein>
<dbReference type="Proteomes" id="UP001152604">
    <property type="component" value="Unassembled WGS sequence"/>
</dbReference>
<dbReference type="PANTHER" id="PTHR23026">
    <property type="entry name" value="NADPH NITROREDUCTASE"/>
    <property type="match status" value="1"/>
</dbReference>
<sequence>MTGMHLWIFGSACASERPATEALWRADVSGESATICCTRSDIPHAHEPRSLVTFSFTLQGWREKYSSQRQYDTMTSDPEFPDDFRADLANLFLWRRDVRRFKPTPLPEGALERLLDISSIAPSVGLSQPWRFVMVESAECRAAVRTCFERCNAEALASFGGERAALYARLKLAGLNEAPCQFAVFADRGTEQGHGLGRLTMPATIEYSAVMAIHTFWLAARAEGIGMGWVSILDPADMATILDVPPEWTLIGYFCVGYPNENHSVPELEREGWEVRRASIVITR</sequence>
<gene>
    <name evidence="2" type="ORF">MES4922_180093</name>
</gene>
<feature type="domain" description="Nitroreductase" evidence="1">
    <location>
        <begin position="94"/>
        <end position="258"/>
    </location>
</feature>
<evidence type="ECO:0000313" key="3">
    <source>
        <dbReference type="Proteomes" id="UP001152604"/>
    </source>
</evidence>
<dbReference type="InterPro" id="IPR029479">
    <property type="entry name" value="Nitroreductase"/>
</dbReference>
<dbReference type="InterPro" id="IPR050627">
    <property type="entry name" value="Nitroreductase/BluB"/>
</dbReference>
<dbReference type="CDD" id="cd02145">
    <property type="entry name" value="BluB"/>
    <property type="match status" value="1"/>
</dbReference>